<reference evidence="2" key="1">
    <citation type="journal article" date="2015" name="Nature">
        <title>Complex archaea that bridge the gap between prokaryotes and eukaryotes.</title>
        <authorList>
            <person name="Spang A."/>
            <person name="Saw J.H."/>
            <person name="Jorgensen S.L."/>
            <person name="Zaremba-Niedzwiedzka K."/>
            <person name="Martijn J."/>
            <person name="Lind A.E."/>
            <person name="van Eijk R."/>
            <person name="Schleper C."/>
            <person name="Guy L."/>
            <person name="Ettema T.J."/>
        </authorList>
    </citation>
    <scope>NUCLEOTIDE SEQUENCE</scope>
</reference>
<comment type="caution">
    <text evidence="2">The sequence shown here is derived from an EMBL/GenBank/DDBJ whole genome shotgun (WGS) entry which is preliminary data.</text>
</comment>
<gene>
    <name evidence="2" type="ORF">LCGC14_0994120</name>
</gene>
<name>A0A0F9QNB4_9ZZZZ</name>
<dbReference type="EMBL" id="LAZR01003798">
    <property type="protein sequence ID" value="KKN14621.1"/>
    <property type="molecule type" value="Genomic_DNA"/>
</dbReference>
<evidence type="ECO:0000313" key="2">
    <source>
        <dbReference type="EMBL" id="KKN14621.1"/>
    </source>
</evidence>
<sequence>MSLILIVSLSTSLLTVVMMWQLARKRKSGLYISLLAQPFWAYFNYLTEAWGMYILTTVMTFIAIRGIITWKEETLDWAEKTRAAEDLLAWFSLRFQNVLSQTEGQQYVNVIRIRFLQWIGKIDDALDR</sequence>
<evidence type="ECO:0000256" key="1">
    <source>
        <dbReference type="SAM" id="Phobius"/>
    </source>
</evidence>
<feature type="transmembrane region" description="Helical" evidence="1">
    <location>
        <begin position="49"/>
        <end position="68"/>
    </location>
</feature>
<dbReference type="AlphaFoldDB" id="A0A0F9QNB4"/>
<keyword evidence="1" id="KW-0812">Transmembrane</keyword>
<proteinExistence type="predicted"/>
<keyword evidence="1" id="KW-0472">Membrane</keyword>
<protein>
    <submittedName>
        <fullName evidence="2">Uncharacterized protein</fullName>
    </submittedName>
</protein>
<keyword evidence="1" id="KW-1133">Transmembrane helix</keyword>
<accession>A0A0F9QNB4</accession>
<organism evidence="2">
    <name type="scientific">marine sediment metagenome</name>
    <dbReference type="NCBI Taxonomy" id="412755"/>
    <lineage>
        <taxon>unclassified sequences</taxon>
        <taxon>metagenomes</taxon>
        <taxon>ecological metagenomes</taxon>
    </lineage>
</organism>